<feature type="domain" description="DUF6545" evidence="2">
    <location>
        <begin position="239"/>
        <end position="367"/>
    </location>
</feature>
<keyword evidence="1" id="KW-1133">Transmembrane helix</keyword>
<feature type="transmembrane region" description="Helical" evidence="1">
    <location>
        <begin position="205"/>
        <end position="232"/>
    </location>
</feature>
<dbReference type="OrthoDB" id="4772902at2"/>
<dbReference type="InterPro" id="IPR046675">
    <property type="entry name" value="DUF6545"/>
</dbReference>
<evidence type="ECO:0000259" key="2">
    <source>
        <dbReference type="Pfam" id="PF20182"/>
    </source>
</evidence>
<name>A0A5N0E9D7_9NOCA</name>
<proteinExistence type="predicted"/>
<keyword evidence="4" id="KW-1185">Reference proteome</keyword>
<feature type="transmembrane region" description="Helical" evidence="1">
    <location>
        <begin position="168"/>
        <end position="185"/>
    </location>
</feature>
<organism evidence="3 4">
    <name type="scientific">Nocardia colli</name>
    <dbReference type="NCBI Taxonomy" id="2545717"/>
    <lineage>
        <taxon>Bacteria</taxon>
        <taxon>Bacillati</taxon>
        <taxon>Actinomycetota</taxon>
        <taxon>Actinomycetes</taxon>
        <taxon>Mycobacteriales</taxon>
        <taxon>Nocardiaceae</taxon>
        <taxon>Nocardia</taxon>
    </lineage>
</organism>
<feature type="transmembrane region" description="Helical" evidence="1">
    <location>
        <begin position="6"/>
        <end position="28"/>
    </location>
</feature>
<evidence type="ECO:0000313" key="3">
    <source>
        <dbReference type="EMBL" id="KAA8885069.1"/>
    </source>
</evidence>
<dbReference type="Pfam" id="PF20182">
    <property type="entry name" value="DUF6545"/>
    <property type="match status" value="1"/>
</dbReference>
<dbReference type="NCBIfam" id="NF042915">
    <property type="entry name" value="MAB_1171c_fam"/>
    <property type="match status" value="1"/>
</dbReference>
<keyword evidence="1" id="KW-0472">Membrane</keyword>
<accession>A0A5N0E9D7</accession>
<gene>
    <name evidence="3" type="ORF">F3087_29945</name>
</gene>
<dbReference type="AlphaFoldDB" id="A0A5N0E9D7"/>
<dbReference type="Proteomes" id="UP000323876">
    <property type="component" value="Unassembled WGS sequence"/>
</dbReference>
<comment type="caution">
    <text evidence="3">The sequence shown here is derived from an EMBL/GenBank/DDBJ whole genome shotgun (WGS) entry which is preliminary data.</text>
</comment>
<feature type="transmembrane region" description="Helical" evidence="1">
    <location>
        <begin position="132"/>
        <end position="156"/>
    </location>
</feature>
<feature type="transmembrane region" description="Helical" evidence="1">
    <location>
        <begin position="40"/>
        <end position="59"/>
    </location>
</feature>
<dbReference type="EMBL" id="VXLC01000016">
    <property type="protein sequence ID" value="KAA8885069.1"/>
    <property type="molecule type" value="Genomic_DNA"/>
</dbReference>
<protein>
    <recommendedName>
        <fullName evidence="2">DUF6545 domain-containing protein</fullName>
    </recommendedName>
</protein>
<feature type="transmembrane region" description="Helical" evidence="1">
    <location>
        <begin position="65"/>
        <end position="85"/>
    </location>
</feature>
<keyword evidence="1" id="KW-0812">Transmembrane</keyword>
<dbReference type="RefSeq" id="WP_150405436.1">
    <property type="nucleotide sequence ID" value="NZ_VXLC01000016.1"/>
</dbReference>
<feature type="transmembrane region" description="Helical" evidence="1">
    <location>
        <begin position="100"/>
        <end position="120"/>
    </location>
</feature>
<reference evidence="3 4" key="1">
    <citation type="submission" date="2019-09" db="EMBL/GenBank/DDBJ databases">
        <authorList>
            <person name="Wang X."/>
        </authorList>
    </citation>
    <scope>NUCLEOTIDE SEQUENCE [LARGE SCALE GENOMIC DNA]</scope>
    <source>
        <strain evidence="3 4">CICC 11023</strain>
    </source>
</reference>
<sequence length="379" mass="41835">MISPISDAVGWTVIGYTALIGVGRLLFTRETTFDQLANRMLLWFLICLVLYRCTPIASVRSVTNQLALGCIAMIVMYLYGLVRLWEDGTESAATWRRQRIYCAVAVLSTVVIMLAGPFAGSAGRLVEHNLNWGGLVFWTANSLPLVASMLVFTRLCVHELRAANHRPLIRALCVLMLLSVVPFYADVALVTGEVFGGWQLRYPHLVRVEMACTSIGFFATTLVAAPVVGHLLEHAGLDRDGRVCRRLRPLWRDVTAAVPEIVMSPGDRPARRDTTARLLRMTVEIRDALLHLGPYLAAVPARTEWPTGHPDGSEAQLRDYACRLAEAARSRRAGVLPLSSGAVPQPFPAAQDFDTELRQLLALARVWPAERTRVVTGGR</sequence>
<evidence type="ECO:0000313" key="4">
    <source>
        <dbReference type="Proteomes" id="UP000323876"/>
    </source>
</evidence>
<evidence type="ECO:0000256" key="1">
    <source>
        <dbReference type="SAM" id="Phobius"/>
    </source>
</evidence>
<dbReference type="InterPro" id="IPR050039">
    <property type="entry name" value="MAB_1171c-like"/>
</dbReference>